<evidence type="ECO:0000259" key="3">
    <source>
        <dbReference type="PROSITE" id="PS50837"/>
    </source>
</evidence>
<proteinExistence type="predicted"/>
<comment type="caution">
    <text evidence="4">The sequence shown here is derived from an EMBL/GenBank/DDBJ whole genome shotgun (WGS) entry which is preliminary data.</text>
</comment>
<dbReference type="Pfam" id="PF24883">
    <property type="entry name" value="NPHP3_N"/>
    <property type="match status" value="1"/>
</dbReference>
<sequence length="662" mass="75103">MPSYGRGTISASASTSEGGRESLTCAPLGSPCLHQNESTGGAYGSRMGPGIPEQPRMSTRMFGGDNIAISGGQFYQAQKIINNHIHNCNAQGIDPLLHLLEHVASSAFHNSAERYDPPRCHENTRVKVLEKIRDWAIQYGHDRKSWILWLNGAAGAGKSAIMQSIAELLLLQYTFVAVASFFFSRGDSTRNTIAPVVSTLAYQLIQEIPETREFILSAIARNPLIFKQSLEYQLQQLIIQPLISIPFHMQKLFVVFIDGLDECLNRDHQVNLIKVVGHICICKEIPLVFVIASRREPQIQSEFNRETVCYILETIPLDDSEASDDIRHYLNAKFADIKNTHLFRHLLPPDWPSISMVTEIVEKASNQFIYASTIINYISSPRANPAHQLKVVQDLSLLNPSSQHPFAHLDSLYQHIFSQVENLDQVLEILAFFILAKYGYCVSRLEQIFWMEPDTLEVLFLDLTAVVQFKFEGSDAHLSFLHASLPDFLQDPFRSQQYFLDPEKYCTKLLCMFLKHSFSESHCLDQMAELEEWRLDPIKSLLEASPIPSDQLQQAFINFDSTFLRHQLPESHIWDSVEILDLLEKLNFSDQGQAYQHVLDLFAEGCANSWTLCAKETKGFVRSSPDLCAQICQLRPELARRPSLDLSLDWDELCATRGEFFG</sequence>
<evidence type="ECO:0000256" key="2">
    <source>
        <dbReference type="SAM" id="MobiDB-lite"/>
    </source>
</evidence>
<dbReference type="PANTHER" id="PTHR10039:SF17">
    <property type="entry name" value="FUNGAL STAND N-TERMINAL GOODBYE DOMAIN-CONTAINING PROTEIN-RELATED"/>
    <property type="match status" value="1"/>
</dbReference>
<dbReference type="PROSITE" id="PS50837">
    <property type="entry name" value="NACHT"/>
    <property type="match status" value="1"/>
</dbReference>
<dbReference type="InterPro" id="IPR056884">
    <property type="entry name" value="NPHP3-like_N"/>
</dbReference>
<reference evidence="4" key="1">
    <citation type="submission" date="2020-11" db="EMBL/GenBank/DDBJ databases">
        <authorList>
            <consortium name="DOE Joint Genome Institute"/>
            <person name="Ahrendt S."/>
            <person name="Riley R."/>
            <person name="Andreopoulos W."/>
            <person name="Labutti K."/>
            <person name="Pangilinan J."/>
            <person name="Ruiz-Duenas F.J."/>
            <person name="Barrasa J.M."/>
            <person name="Sanchez-Garcia M."/>
            <person name="Camarero S."/>
            <person name="Miyauchi S."/>
            <person name="Serrano A."/>
            <person name="Linde D."/>
            <person name="Babiker R."/>
            <person name="Drula E."/>
            <person name="Ayuso-Fernandez I."/>
            <person name="Pacheco R."/>
            <person name="Padilla G."/>
            <person name="Ferreira P."/>
            <person name="Barriuso J."/>
            <person name="Kellner H."/>
            <person name="Castanera R."/>
            <person name="Alfaro M."/>
            <person name="Ramirez L."/>
            <person name="Pisabarro A.G."/>
            <person name="Kuo A."/>
            <person name="Tritt A."/>
            <person name="Lipzen A."/>
            <person name="He G."/>
            <person name="Yan M."/>
            <person name="Ng V."/>
            <person name="Cullen D."/>
            <person name="Martin F."/>
            <person name="Rosso M.-N."/>
            <person name="Henrissat B."/>
            <person name="Hibbett D."/>
            <person name="Martinez A.T."/>
            <person name="Grigoriev I.V."/>
        </authorList>
    </citation>
    <scope>NUCLEOTIDE SEQUENCE</scope>
    <source>
        <strain evidence="4">CIRM-BRFM 674</strain>
    </source>
</reference>
<feature type="domain" description="NACHT" evidence="3">
    <location>
        <begin position="146"/>
        <end position="262"/>
    </location>
</feature>
<keyword evidence="5" id="KW-1185">Reference proteome</keyword>
<dbReference type="OrthoDB" id="194358at2759"/>
<dbReference type="InterPro" id="IPR027417">
    <property type="entry name" value="P-loop_NTPase"/>
</dbReference>
<dbReference type="PANTHER" id="PTHR10039">
    <property type="entry name" value="AMELOGENIN"/>
    <property type="match status" value="1"/>
</dbReference>
<feature type="region of interest" description="Disordered" evidence="2">
    <location>
        <begin position="1"/>
        <end position="30"/>
    </location>
</feature>
<evidence type="ECO:0000313" key="4">
    <source>
        <dbReference type="EMBL" id="KAF9472560.1"/>
    </source>
</evidence>
<evidence type="ECO:0000313" key="5">
    <source>
        <dbReference type="Proteomes" id="UP000807469"/>
    </source>
</evidence>
<dbReference type="Gene3D" id="3.40.50.300">
    <property type="entry name" value="P-loop containing nucleotide triphosphate hydrolases"/>
    <property type="match status" value="1"/>
</dbReference>
<protein>
    <recommendedName>
        <fullName evidence="3">NACHT domain-containing protein</fullName>
    </recommendedName>
</protein>
<accession>A0A9P5YPY4</accession>
<dbReference type="AlphaFoldDB" id="A0A9P5YPY4"/>
<dbReference type="EMBL" id="MU155522">
    <property type="protein sequence ID" value="KAF9472560.1"/>
    <property type="molecule type" value="Genomic_DNA"/>
</dbReference>
<dbReference type="InterPro" id="IPR007111">
    <property type="entry name" value="NACHT_NTPase"/>
</dbReference>
<name>A0A9P5YPY4_9AGAR</name>
<gene>
    <name evidence="4" type="ORF">BDN70DRAFT_454481</name>
</gene>
<keyword evidence="1" id="KW-0677">Repeat</keyword>
<dbReference type="Proteomes" id="UP000807469">
    <property type="component" value="Unassembled WGS sequence"/>
</dbReference>
<dbReference type="SUPFAM" id="SSF52540">
    <property type="entry name" value="P-loop containing nucleoside triphosphate hydrolases"/>
    <property type="match status" value="1"/>
</dbReference>
<organism evidence="4 5">
    <name type="scientific">Pholiota conissans</name>
    <dbReference type="NCBI Taxonomy" id="109636"/>
    <lineage>
        <taxon>Eukaryota</taxon>
        <taxon>Fungi</taxon>
        <taxon>Dikarya</taxon>
        <taxon>Basidiomycota</taxon>
        <taxon>Agaricomycotina</taxon>
        <taxon>Agaricomycetes</taxon>
        <taxon>Agaricomycetidae</taxon>
        <taxon>Agaricales</taxon>
        <taxon>Agaricineae</taxon>
        <taxon>Strophariaceae</taxon>
        <taxon>Pholiota</taxon>
    </lineage>
</organism>
<evidence type="ECO:0000256" key="1">
    <source>
        <dbReference type="ARBA" id="ARBA00022737"/>
    </source>
</evidence>